<keyword evidence="2" id="KW-1185">Reference proteome</keyword>
<dbReference type="OrthoDB" id="3462308at2"/>
<reference evidence="1 2" key="1">
    <citation type="submission" date="2019-03" db="EMBL/GenBank/DDBJ databases">
        <title>Draft genome sequences of novel Actinobacteria.</title>
        <authorList>
            <person name="Sahin N."/>
            <person name="Ay H."/>
            <person name="Saygin H."/>
        </authorList>
    </citation>
    <scope>NUCLEOTIDE SEQUENCE [LARGE SCALE GENOMIC DNA]</scope>
    <source>
        <strain evidence="1 2">H3C3</strain>
    </source>
</reference>
<comment type="caution">
    <text evidence="1">The sequence shown here is derived from an EMBL/GenBank/DDBJ whole genome shotgun (WGS) entry which is preliminary data.</text>
</comment>
<dbReference type="AlphaFoldDB" id="A0A4R5B4L1"/>
<evidence type="ECO:0000313" key="2">
    <source>
        <dbReference type="Proteomes" id="UP000294513"/>
    </source>
</evidence>
<accession>A0A4R5B4L1</accession>
<sequence length="235" mass="25576">MTSTIKMEKAHWSRTANAAADASGDLELGLLARSEEAGLGLYGQRDPATIVQLTTKAQHLGGNPASIGLARINLAQVKALSMLGRHEEAKRHLQPLLTSPPSNKQEGVIPAIWRVDQVWFAESWARSYAGEEPGADHARDQVLSRTGDYQYVANVRLHEALCATVNGATDRGIGRAIEIFDGLPAAHRSQMITETGKEILRAVPRDHQNRPAVRDLRAIMHSSAPATSTRARAQR</sequence>
<name>A0A4R5B4L1_9ACTN</name>
<dbReference type="Proteomes" id="UP000294513">
    <property type="component" value="Unassembled WGS sequence"/>
</dbReference>
<evidence type="ECO:0000313" key="1">
    <source>
        <dbReference type="EMBL" id="TDD80175.1"/>
    </source>
</evidence>
<proteinExistence type="predicted"/>
<gene>
    <name evidence="1" type="ORF">E1298_26420</name>
</gene>
<evidence type="ECO:0008006" key="3">
    <source>
        <dbReference type="Google" id="ProtNLM"/>
    </source>
</evidence>
<organism evidence="1 2">
    <name type="scientific">Actinomadura rubrisoli</name>
    <dbReference type="NCBI Taxonomy" id="2530368"/>
    <lineage>
        <taxon>Bacteria</taxon>
        <taxon>Bacillati</taxon>
        <taxon>Actinomycetota</taxon>
        <taxon>Actinomycetes</taxon>
        <taxon>Streptosporangiales</taxon>
        <taxon>Thermomonosporaceae</taxon>
        <taxon>Actinomadura</taxon>
    </lineage>
</organism>
<protein>
    <recommendedName>
        <fullName evidence="3">XRE family transcriptional regulator</fullName>
    </recommendedName>
</protein>
<dbReference type="EMBL" id="SMKU01000158">
    <property type="protein sequence ID" value="TDD80175.1"/>
    <property type="molecule type" value="Genomic_DNA"/>
</dbReference>